<dbReference type="InterPro" id="IPR000415">
    <property type="entry name" value="Nitroreductase-like"/>
</dbReference>
<dbReference type="OrthoDB" id="9809288at2"/>
<dbReference type="RefSeq" id="WP_144229058.1">
    <property type="nucleotide sequence ID" value="NZ_CBCRVV010000002.1"/>
</dbReference>
<sequence>MTTIPTGQLLDALKWRYATKKFDAQKKIPAETWTALEESLVLSPSSFGAQPWKFIVVDNAELRAKLVSCSWGQTQVAEASHLVIFVFKTNLDEAHIDRYMERTAEVRGITTEAMAPFKKVIMGSLDGARAKGFLDTWQSRQVYIALGQFMASAALLGIDTCPMEGIEPAKYDELLGLTGTGYTTLCACPAGYRAADDKYAALPKVRFPIADVITHI</sequence>
<feature type="domain" description="Nitroreductase" evidence="7">
    <location>
        <begin position="13"/>
        <end position="192"/>
    </location>
</feature>
<keyword evidence="9" id="KW-1185">Reference proteome</keyword>
<evidence type="ECO:0000256" key="6">
    <source>
        <dbReference type="ARBA" id="ARBA00023002"/>
    </source>
</evidence>
<dbReference type="EMBL" id="VMBG01000001">
    <property type="protein sequence ID" value="TSJ78717.1"/>
    <property type="molecule type" value="Genomic_DNA"/>
</dbReference>
<dbReference type="CDD" id="cd02149">
    <property type="entry name" value="NfsB-like"/>
    <property type="match status" value="1"/>
</dbReference>
<evidence type="ECO:0000256" key="5">
    <source>
        <dbReference type="ARBA" id="ARBA00022857"/>
    </source>
</evidence>
<dbReference type="Proteomes" id="UP000315648">
    <property type="component" value="Unassembled WGS sequence"/>
</dbReference>
<comment type="cofactor">
    <cofactor evidence="1">
        <name>FMN</name>
        <dbReference type="ChEBI" id="CHEBI:58210"/>
    </cofactor>
</comment>
<reference evidence="8 9" key="1">
    <citation type="submission" date="2019-07" db="EMBL/GenBank/DDBJ databases">
        <title>Description of 53C-WASEF.</title>
        <authorList>
            <person name="Pitt A."/>
            <person name="Hahn M.W."/>
        </authorList>
    </citation>
    <scope>NUCLEOTIDE SEQUENCE [LARGE SCALE GENOMIC DNA]</scope>
    <source>
        <strain evidence="8 9">53C-WASEF</strain>
    </source>
</reference>
<dbReference type="PANTHER" id="PTHR43673">
    <property type="entry name" value="NAD(P)H NITROREDUCTASE YDGI-RELATED"/>
    <property type="match status" value="1"/>
</dbReference>
<comment type="similarity">
    <text evidence="2">Belongs to the nitroreductase family.</text>
</comment>
<keyword evidence="6" id="KW-0560">Oxidoreductase</keyword>
<protein>
    <submittedName>
        <fullName evidence="8">NAD(P)H-dependent oxidoreductase</fullName>
    </submittedName>
</protein>
<dbReference type="InterPro" id="IPR033878">
    <property type="entry name" value="NfsB-like"/>
</dbReference>
<keyword evidence="4" id="KW-0288">FMN</keyword>
<dbReference type="AlphaFoldDB" id="A0A556QQ03"/>
<gene>
    <name evidence="8" type="ORF">FPL22_05265</name>
</gene>
<organism evidence="8 9">
    <name type="scientific">Rariglobus hedericola</name>
    <dbReference type="NCBI Taxonomy" id="2597822"/>
    <lineage>
        <taxon>Bacteria</taxon>
        <taxon>Pseudomonadati</taxon>
        <taxon>Verrucomicrobiota</taxon>
        <taxon>Opitutia</taxon>
        <taxon>Opitutales</taxon>
        <taxon>Opitutaceae</taxon>
        <taxon>Rariglobus</taxon>
    </lineage>
</organism>
<dbReference type="InterPro" id="IPR029479">
    <property type="entry name" value="Nitroreductase"/>
</dbReference>
<evidence type="ECO:0000313" key="9">
    <source>
        <dbReference type="Proteomes" id="UP000315648"/>
    </source>
</evidence>
<keyword evidence="5" id="KW-0521">NADP</keyword>
<dbReference type="Pfam" id="PF00881">
    <property type="entry name" value="Nitroreductase"/>
    <property type="match status" value="1"/>
</dbReference>
<name>A0A556QQ03_9BACT</name>
<evidence type="ECO:0000256" key="2">
    <source>
        <dbReference type="ARBA" id="ARBA00007118"/>
    </source>
</evidence>
<dbReference type="PANTHER" id="PTHR43673:SF2">
    <property type="entry name" value="NITROREDUCTASE"/>
    <property type="match status" value="1"/>
</dbReference>
<evidence type="ECO:0000313" key="8">
    <source>
        <dbReference type="EMBL" id="TSJ78717.1"/>
    </source>
</evidence>
<keyword evidence="3" id="KW-0285">Flavoprotein</keyword>
<evidence type="ECO:0000256" key="4">
    <source>
        <dbReference type="ARBA" id="ARBA00022643"/>
    </source>
</evidence>
<evidence type="ECO:0000259" key="7">
    <source>
        <dbReference type="Pfam" id="PF00881"/>
    </source>
</evidence>
<accession>A0A556QQ03</accession>
<evidence type="ECO:0000256" key="1">
    <source>
        <dbReference type="ARBA" id="ARBA00001917"/>
    </source>
</evidence>
<evidence type="ECO:0000256" key="3">
    <source>
        <dbReference type="ARBA" id="ARBA00022630"/>
    </source>
</evidence>
<dbReference type="GO" id="GO:0016491">
    <property type="term" value="F:oxidoreductase activity"/>
    <property type="evidence" value="ECO:0007669"/>
    <property type="project" value="UniProtKB-KW"/>
</dbReference>
<proteinExistence type="inferred from homology"/>
<dbReference type="SUPFAM" id="SSF55469">
    <property type="entry name" value="FMN-dependent nitroreductase-like"/>
    <property type="match status" value="1"/>
</dbReference>
<dbReference type="Gene3D" id="3.40.109.10">
    <property type="entry name" value="NADH Oxidase"/>
    <property type="match status" value="1"/>
</dbReference>
<comment type="caution">
    <text evidence="8">The sequence shown here is derived from an EMBL/GenBank/DDBJ whole genome shotgun (WGS) entry which is preliminary data.</text>
</comment>